<dbReference type="EMBL" id="KK502394">
    <property type="protein sequence ID" value="KFP23036.1"/>
    <property type="molecule type" value="Genomic_DNA"/>
</dbReference>
<dbReference type="GO" id="GO:0060271">
    <property type="term" value="P:cilium assembly"/>
    <property type="evidence" value="ECO:0007669"/>
    <property type="project" value="TreeGrafter"/>
</dbReference>
<organism evidence="1 2">
    <name type="scientific">Egretta garzetta</name>
    <name type="common">Little egret</name>
    <dbReference type="NCBI Taxonomy" id="188379"/>
    <lineage>
        <taxon>Eukaryota</taxon>
        <taxon>Metazoa</taxon>
        <taxon>Chordata</taxon>
        <taxon>Craniata</taxon>
        <taxon>Vertebrata</taxon>
        <taxon>Euteleostomi</taxon>
        <taxon>Archelosauria</taxon>
        <taxon>Archosauria</taxon>
        <taxon>Dinosauria</taxon>
        <taxon>Saurischia</taxon>
        <taxon>Theropoda</taxon>
        <taxon>Coelurosauria</taxon>
        <taxon>Aves</taxon>
        <taxon>Neognathae</taxon>
        <taxon>Neoaves</taxon>
        <taxon>Aequornithes</taxon>
        <taxon>Pelecaniformes</taxon>
        <taxon>Ardeidae</taxon>
        <taxon>Egretta</taxon>
    </lineage>
</organism>
<accession>A0A091KH57</accession>
<dbReference type="PANTHER" id="PTHR14492:SF4">
    <property type="entry name" value="CILIOGENESIS AND PLANAR POLARITY EFFECTOR 1"/>
    <property type="match status" value="1"/>
</dbReference>
<dbReference type="InterPro" id="IPR028236">
    <property type="entry name" value="CPLANE1"/>
</dbReference>
<feature type="non-terminal residue" evidence="1">
    <location>
        <position position="226"/>
    </location>
</feature>
<evidence type="ECO:0000313" key="1">
    <source>
        <dbReference type="EMBL" id="KFP23036.1"/>
    </source>
</evidence>
<protein>
    <submittedName>
        <fullName evidence="1">Uncharacterized protein C5orf42</fullName>
    </submittedName>
</protein>
<keyword evidence="2" id="KW-1185">Reference proteome</keyword>
<reference evidence="1 2" key="1">
    <citation type="submission" date="2014-04" db="EMBL/GenBank/DDBJ databases">
        <title>Genome evolution of avian class.</title>
        <authorList>
            <person name="Zhang G."/>
            <person name="Li C."/>
        </authorList>
    </citation>
    <scope>NUCLEOTIDE SEQUENCE [LARGE SCALE GENOMIC DNA]</scope>
    <source>
        <strain evidence="1">BGI_Z169</strain>
    </source>
</reference>
<dbReference type="GO" id="GO:0035869">
    <property type="term" value="C:ciliary transition zone"/>
    <property type="evidence" value="ECO:0007669"/>
    <property type="project" value="TreeGrafter"/>
</dbReference>
<gene>
    <name evidence="1" type="ORF">Z169_13310</name>
</gene>
<name>A0A091KH57_EGRGA</name>
<proteinExistence type="predicted"/>
<evidence type="ECO:0000313" key="2">
    <source>
        <dbReference type="Proteomes" id="UP000053119"/>
    </source>
</evidence>
<dbReference type="Proteomes" id="UP000053119">
    <property type="component" value="Unassembled WGS sequence"/>
</dbReference>
<feature type="non-terminal residue" evidence="1">
    <location>
        <position position="1"/>
    </location>
</feature>
<dbReference type="PANTHER" id="PTHR14492">
    <property type="entry name" value="JBTS17"/>
    <property type="match status" value="1"/>
</dbReference>
<sequence>VNFSLSLLESHSRETGFMPPSQDLHSSAPAKPIHLLAPFSDVQKTPKLIPIEKNLNYSNGFPLLKLESGYHFKPTFLHPIEMSSAFARPPPVPRVAWSSSDSLWNHQSYIPRKSKSTADLNMSGYDPDIPRQTHEKEKRWAETVHKGPPKHLNLDQYEGQQEVSQQQEVSPQQQFSAHVNVDKALTTQNLAGIPLLHLPLDPVPRLPSVVRQPITTTVIPVKPVTK</sequence>
<dbReference type="AlphaFoldDB" id="A0A091KH57"/>
<dbReference type="STRING" id="188379.A0A091KH57"/>